<organism evidence="2 3">
    <name type="scientific">Corallococcus terminator</name>
    <dbReference type="NCBI Taxonomy" id="2316733"/>
    <lineage>
        <taxon>Bacteria</taxon>
        <taxon>Pseudomonadati</taxon>
        <taxon>Myxococcota</taxon>
        <taxon>Myxococcia</taxon>
        <taxon>Myxococcales</taxon>
        <taxon>Cystobacterineae</taxon>
        <taxon>Myxococcaceae</taxon>
        <taxon>Corallococcus</taxon>
    </lineage>
</organism>
<dbReference type="RefSeq" id="WP_120540687.1">
    <property type="nucleotide sequence ID" value="NZ_RAVZ01000060.1"/>
</dbReference>
<dbReference type="AlphaFoldDB" id="A0A3A8J578"/>
<comment type="caution">
    <text evidence="2">The sequence shown here is derived from an EMBL/GenBank/DDBJ whole genome shotgun (WGS) entry which is preliminary data.</text>
</comment>
<accession>A0A3A8J578</accession>
<feature type="chain" id="PRO_5017354949" evidence="1">
    <location>
        <begin position="24"/>
        <end position="191"/>
    </location>
</feature>
<sequence length="191" mass="20323">MTNNVKRFLAASLLSLMPSVALAEQYGVEDLLSKRHDYVSVVQEETIQLPSGRLEGNPSLRPATTVNDFFIANWTGVNTFPGYSVTGTPNPLPPSPLPPVVSPSISGHFQMITPLLSPLTQLYYYTTNAADPTGAAKTCRWILTLTVTNGVCSGSINQAAFGTQGAVCTLSTSQTFVDPATCQAQVVTAIQ</sequence>
<feature type="signal peptide" evidence="1">
    <location>
        <begin position="1"/>
        <end position="23"/>
    </location>
</feature>
<keyword evidence="1" id="KW-0732">Signal</keyword>
<evidence type="ECO:0000256" key="1">
    <source>
        <dbReference type="SAM" id="SignalP"/>
    </source>
</evidence>
<keyword evidence="3" id="KW-1185">Reference proteome</keyword>
<evidence type="ECO:0000313" key="3">
    <source>
        <dbReference type="Proteomes" id="UP000268094"/>
    </source>
</evidence>
<gene>
    <name evidence="2" type="ORF">D7V88_11585</name>
</gene>
<dbReference type="EMBL" id="RAVZ01000060">
    <property type="protein sequence ID" value="RKG90158.1"/>
    <property type="molecule type" value="Genomic_DNA"/>
</dbReference>
<dbReference type="Proteomes" id="UP000268094">
    <property type="component" value="Unassembled WGS sequence"/>
</dbReference>
<reference evidence="3" key="1">
    <citation type="submission" date="2018-09" db="EMBL/GenBank/DDBJ databases">
        <authorList>
            <person name="Livingstone P.G."/>
            <person name="Whitworth D.E."/>
        </authorList>
    </citation>
    <scope>NUCLEOTIDE SEQUENCE [LARGE SCALE GENOMIC DNA]</scope>
    <source>
        <strain evidence="3">CA054A</strain>
    </source>
</reference>
<proteinExistence type="predicted"/>
<name>A0A3A8J578_9BACT</name>
<protein>
    <submittedName>
        <fullName evidence="2">Uncharacterized protein</fullName>
    </submittedName>
</protein>
<dbReference type="OrthoDB" id="5385320at2"/>
<evidence type="ECO:0000313" key="2">
    <source>
        <dbReference type="EMBL" id="RKG90158.1"/>
    </source>
</evidence>